<feature type="transmembrane region" description="Helical" evidence="2">
    <location>
        <begin position="268"/>
        <end position="287"/>
    </location>
</feature>
<evidence type="ECO:0008006" key="5">
    <source>
        <dbReference type="Google" id="ProtNLM"/>
    </source>
</evidence>
<feature type="transmembrane region" description="Helical" evidence="2">
    <location>
        <begin position="75"/>
        <end position="99"/>
    </location>
</feature>
<dbReference type="eggNOG" id="COG1277">
    <property type="taxonomic scope" value="Bacteria"/>
</dbReference>
<feature type="region of interest" description="Disordered" evidence="1">
    <location>
        <begin position="1"/>
        <end position="23"/>
    </location>
</feature>
<keyword evidence="2" id="KW-1133">Transmembrane helix</keyword>
<dbReference type="Pfam" id="PF12730">
    <property type="entry name" value="ABC2_membrane_4"/>
    <property type="match status" value="1"/>
</dbReference>
<gene>
    <name evidence="3" type="ordered locus">Francci3_2235</name>
</gene>
<dbReference type="PANTHER" id="PTHR37305">
    <property type="entry name" value="INTEGRAL MEMBRANE PROTEIN-RELATED"/>
    <property type="match status" value="1"/>
</dbReference>
<dbReference type="KEGG" id="fra:Francci3_2235"/>
<dbReference type="RefSeq" id="WP_011436649.1">
    <property type="nucleotide sequence ID" value="NC_007777.1"/>
</dbReference>
<reference evidence="3 4" key="1">
    <citation type="journal article" date="2007" name="Genome Res.">
        <title>Genome characteristics of facultatively symbiotic Frankia sp. strains reflect host range and host plant biogeography.</title>
        <authorList>
            <person name="Normand P."/>
            <person name="Lapierre P."/>
            <person name="Tisa L.S."/>
            <person name="Gogarten J.P."/>
            <person name="Alloisio N."/>
            <person name="Bagnarol E."/>
            <person name="Bassi C.A."/>
            <person name="Berry A.M."/>
            <person name="Bickhart D.M."/>
            <person name="Choisne N."/>
            <person name="Couloux A."/>
            <person name="Cournoyer B."/>
            <person name="Cruveiller S."/>
            <person name="Daubin V."/>
            <person name="Demange N."/>
            <person name="Francino M.P."/>
            <person name="Goltsman E."/>
            <person name="Huang Y."/>
            <person name="Kopp O.R."/>
            <person name="Labarre L."/>
            <person name="Lapidus A."/>
            <person name="Lavire C."/>
            <person name="Marechal J."/>
            <person name="Martinez M."/>
            <person name="Mastronunzio J.E."/>
            <person name="Mullin B.C."/>
            <person name="Niemann J."/>
            <person name="Pujic P."/>
            <person name="Rawnsley T."/>
            <person name="Rouy Z."/>
            <person name="Schenowitz C."/>
            <person name="Sellstedt A."/>
            <person name="Tavares F."/>
            <person name="Tomkins J.P."/>
            <person name="Vallenet D."/>
            <person name="Valverde C."/>
            <person name="Wall L.G."/>
            <person name="Wang Y."/>
            <person name="Medigue C."/>
            <person name="Benson D.R."/>
        </authorList>
    </citation>
    <scope>NUCLEOTIDE SEQUENCE [LARGE SCALE GENOMIC DNA]</scope>
    <source>
        <strain evidence="4">DSM 45818 / CECT 9043 / CcI3</strain>
    </source>
</reference>
<dbReference type="AlphaFoldDB" id="Q2JAT9"/>
<evidence type="ECO:0000256" key="2">
    <source>
        <dbReference type="SAM" id="Phobius"/>
    </source>
</evidence>
<proteinExistence type="predicted"/>
<keyword evidence="2" id="KW-0812">Transmembrane</keyword>
<dbReference type="EMBL" id="CP000249">
    <property type="protein sequence ID" value="ABD11603.1"/>
    <property type="molecule type" value="Genomic_DNA"/>
</dbReference>
<protein>
    <recommendedName>
        <fullName evidence="5">ABC transporter permease</fullName>
    </recommendedName>
</protein>
<dbReference type="OrthoDB" id="5242366at2"/>
<accession>Q2JAT9</accession>
<evidence type="ECO:0000313" key="3">
    <source>
        <dbReference type="EMBL" id="ABD11603.1"/>
    </source>
</evidence>
<evidence type="ECO:0000313" key="4">
    <source>
        <dbReference type="Proteomes" id="UP000001937"/>
    </source>
</evidence>
<dbReference type="HOGENOM" id="CLU_955911_0_0_11"/>
<organism evidence="3 4">
    <name type="scientific">Frankia casuarinae (strain DSM 45818 / CECT 9043 / HFP020203 / CcI3)</name>
    <dbReference type="NCBI Taxonomy" id="106370"/>
    <lineage>
        <taxon>Bacteria</taxon>
        <taxon>Bacillati</taxon>
        <taxon>Actinomycetota</taxon>
        <taxon>Actinomycetes</taxon>
        <taxon>Frankiales</taxon>
        <taxon>Frankiaceae</taxon>
        <taxon>Frankia</taxon>
    </lineage>
</organism>
<feature type="transmembrane region" description="Helical" evidence="2">
    <location>
        <begin position="216"/>
        <end position="234"/>
    </location>
</feature>
<feature type="transmembrane region" description="Helical" evidence="2">
    <location>
        <begin position="139"/>
        <end position="164"/>
    </location>
</feature>
<dbReference type="STRING" id="106370.Francci3_2235"/>
<sequence length="295" mass="31048">MTTTSTASATTTTPPATVGARPAGRGRVTSAYRWEVTKLAAQARTRATLAVCLLAPCVFVVLLDRQDRVPKDTLYGRWVHASGFATPLLILGFAAQWVFPLLTSLVAGDIFASEDQHGTWKTILTRSHSRTQIFWAKTLAAATFAVLVLAVLAASCLAAGVLLVGHQPLESLSGTLLPPGRTAGLVLAAWATALLPLLGFTALGIMLSVLTRSSPAGIVGPIILGLLMQLYSFLNGADAIRHLLLVTPFDAWHGLLAAHPYYGPLGQGALVSVGYIAICLAVAYTALRRRDITGG</sequence>
<evidence type="ECO:0000256" key="1">
    <source>
        <dbReference type="SAM" id="MobiDB-lite"/>
    </source>
</evidence>
<keyword evidence="2" id="KW-0472">Membrane</keyword>
<dbReference type="PANTHER" id="PTHR37305:SF1">
    <property type="entry name" value="MEMBRANE PROTEIN"/>
    <property type="match status" value="1"/>
</dbReference>
<feature type="transmembrane region" description="Helical" evidence="2">
    <location>
        <begin position="185"/>
        <end position="210"/>
    </location>
</feature>
<feature type="transmembrane region" description="Helical" evidence="2">
    <location>
        <begin position="43"/>
        <end position="63"/>
    </location>
</feature>
<name>Q2JAT9_FRACC</name>
<dbReference type="Proteomes" id="UP000001937">
    <property type="component" value="Chromosome"/>
</dbReference>
<keyword evidence="4" id="KW-1185">Reference proteome</keyword>